<reference evidence="3" key="1">
    <citation type="journal article" date="2019" name="Int. J. Syst. Evol. Microbiol.">
        <title>The Global Catalogue of Microorganisms (GCM) 10K type strain sequencing project: providing services to taxonomists for standard genome sequencing and annotation.</title>
        <authorList>
            <consortium name="The Broad Institute Genomics Platform"/>
            <consortium name="The Broad Institute Genome Sequencing Center for Infectious Disease"/>
            <person name="Wu L."/>
            <person name="Ma J."/>
        </authorList>
    </citation>
    <scope>NUCLEOTIDE SEQUENCE [LARGE SCALE GENOMIC DNA]</scope>
    <source>
        <strain evidence="3">JCM 17688</strain>
    </source>
</reference>
<dbReference type="InterPro" id="IPR004007">
    <property type="entry name" value="DhaL_dom"/>
</dbReference>
<evidence type="ECO:0000259" key="1">
    <source>
        <dbReference type="PROSITE" id="PS51480"/>
    </source>
</evidence>
<dbReference type="Proteomes" id="UP001500635">
    <property type="component" value="Unassembled WGS sequence"/>
</dbReference>
<dbReference type="EMBL" id="BAABFR010000158">
    <property type="protein sequence ID" value="GAA4406524.1"/>
    <property type="molecule type" value="Genomic_DNA"/>
</dbReference>
<accession>A0ABP8KG94</accession>
<gene>
    <name evidence="2" type="ORF">GCM10023147_50150</name>
</gene>
<feature type="domain" description="DhaL" evidence="1">
    <location>
        <begin position="1"/>
        <end position="47"/>
    </location>
</feature>
<evidence type="ECO:0000313" key="3">
    <source>
        <dbReference type="Proteomes" id="UP001500635"/>
    </source>
</evidence>
<name>A0ABP8KG94_9ACTN</name>
<proteinExistence type="predicted"/>
<organism evidence="2 3">
    <name type="scientific">Tsukamurella soli</name>
    <dbReference type="NCBI Taxonomy" id="644556"/>
    <lineage>
        <taxon>Bacteria</taxon>
        <taxon>Bacillati</taxon>
        <taxon>Actinomycetota</taxon>
        <taxon>Actinomycetes</taxon>
        <taxon>Mycobacteriales</taxon>
        <taxon>Tsukamurellaceae</taxon>
        <taxon>Tsukamurella</taxon>
    </lineage>
</organism>
<protein>
    <recommendedName>
        <fullName evidence="1">DhaL domain-containing protein</fullName>
    </recommendedName>
</protein>
<evidence type="ECO:0000313" key="2">
    <source>
        <dbReference type="EMBL" id="GAA4406524.1"/>
    </source>
</evidence>
<dbReference type="Gene3D" id="1.25.40.340">
    <property type="match status" value="1"/>
</dbReference>
<sequence length="61" mass="6151">MGLVVVFLRPLGLRLRRGRASYVGEVARGVVDPGAAAAALMLACAAHAAGGSIGPAAFRFD</sequence>
<dbReference type="InterPro" id="IPR036117">
    <property type="entry name" value="DhaL_dom_sf"/>
</dbReference>
<comment type="caution">
    <text evidence="2">The sequence shown here is derived from an EMBL/GenBank/DDBJ whole genome shotgun (WGS) entry which is preliminary data.</text>
</comment>
<keyword evidence="3" id="KW-1185">Reference proteome</keyword>
<dbReference type="SUPFAM" id="SSF101473">
    <property type="entry name" value="DhaL-like"/>
    <property type="match status" value="1"/>
</dbReference>
<dbReference type="PROSITE" id="PS51480">
    <property type="entry name" value="DHAL"/>
    <property type="match status" value="1"/>
</dbReference>